<dbReference type="AlphaFoldDB" id="A0A4R8ZVQ6"/>
<dbReference type="InterPro" id="IPR025629">
    <property type="entry name" value="DUF4287"/>
</dbReference>
<feature type="domain" description="DUF5655" evidence="1">
    <location>
        <begin position="74"/>
        <end position="177"/>
    </location>
</feature>
<comment type="caution">
    <text evidence="2">The sequence shown here is derived from an EMBL/GenBank/DDBJ whole genome shotgun (WGS) entry which is preliminary data.</text>
</comment>
<dbReference type="OrthoDB" id="4559052at2"/>
<dbReference type="Pfam" id="PF18899">
    <property type="entry name" value="DUF5655"/>
    <property type="match status" value="1"/>
</dbReference>
<dbReference type="Proteomes" id="UP000297447">
    <property type="component" value="Unassembled WGS sequence"/>
</dbReference>
<dbReference type="EMBL" id="SOHE01000063">
    <property type="protein sequence ID" value="TFD47323.1"/>
    <property type="molecule type" value="Genomic_DNA"/>
</dbReference>
<dbReference type="RefSeq" id="WP_134520409.1">
    <property type="nucleotide sequence ID" value="NZ_SOHE01000063.1"/>
</dbReference>
<evidence type="ECO:0000313" key="2">
    <source>
        <dbReference type="EMBL" id="TFD47323.1"/>
    </source>
</evidence>
<evidence type="ECO:0000259" key="1">
    <source>
        <dbReference type="Pfam" id="PF18899"/>
    </source>
</evidence>
<organism evidence="2 3">
    <name type="scientific">Cryobacterium frigoriphilum</name>
    <dbReference type="NCBI Taxonomy" id="1259150"/>
    <lineage>
        <taxon>Bacteria</taxon>
        <taxon>Bacillati</taxon>
        <taxon>Actinomycetota</taxon>
        <taxon>Actinomycetes</taxon>
        <taxon>Micrococcales</taxon>
        <taxon>Microbacteriaceae</taxon>
        <taxon>Cryobacterium</taxon>
    </lineage>
</organism>
<accession>A0A4R8ZVQ6</accession>
<dbReference type="Pfam" id="PF14117">
    <property type="entry name" value="DUF4287"/>
    <property type="match status" value="1"/>
</dbReference>
<gene>
    <name evidence="2" type="ORF">E3T55_15195</name>
</gene>
<evidence type="ECO:0000313" key="3">
    <source>
        <dbReference type="Proteomes" id="UP000297447"/>
    </source>
</evidence>
<name>A0A4R8ZVQ6_9MICO</name>
<protein>
    <submittedName>
        <fullName evidence="2">DUF4287 domain-containing protein</fullName>
    </submittedName>
</protein>
<reference evidence="2 3" key="1">
    <citation type="submission" date="2019-03" db="EMBL/GenBank/DDBJ databases">
        <title>Genomics of glacier-inhabiting Cryobacterium strains.</title>
        <authorList>
            <person name="Liu Q."/>
            <person name="Xin Y.-H."/>
        </authorList>
    </citation>
    <scope>NUCLEOTIDE SEQUENCE [LARGE SCALE GENOMIC DNA]</scope>
    <source>
        <strain evidence="2 3">Hh14</strain>
    </source>
</reference>
<dbReference type="InterPro" id="IPR043714">
    <property type="entry name" value="DUF5655"/>
</dbReference>
<proteinExistence type="predicted"/>
<keyword evidence="3" id="KW-1185">Reference proteome</keyword>
<sequence>MDPALQSMIDNLPAATGKSLPEWFAVLEATGLDKHTALMNHLKAEHGVSHGFANGIVLQYRNRGVSQVDDDLVGAQYAGAKAALRPLYDALVVAVTDFGTDVEITPKKASVSLRRHKQFALIEAPSAKRLQLGVNLGDTPPTERLLLTGGMCTHKVSVTALSEVDAELLAWLRAAYDRA</sequence>